<gene>
    <name evidence="1" type="ORF">RclHR1_09060004</name>
</gene>
<keyword evidence="2" id="KW-1185">Reference proteome</keyword>
<proteinExistence type="predicted"/>
<reference evidence="1 2" key="1">
    <citation type="submission" date="2017-11" db="EMBL/GenBank/DDBJ databases">
        <title>The genome of Rhizophagus clarus HR1 reveals common genetic basis of auxotrophy among arbuscular mycorrhizal fungi.</title>
        <authorList>
            <person name="Kobayashi Y."/>
        </authorList>
    </citation>
    <scope>NUCLEOTIDE SEQUENCE [LARGE SCALE GENOMIC DNA]</scope>
    <source>
        <strain evidence="1 2">HR1</strain>
    </source>
</reference>
<sequence>MGPGMKLAKRGLRPSKKAEACVLLIQEFEGGVSEIYVCLSRYGNIPTILTTANLDNQGIEHIEQFLMCHG</sequence>
<dbReference type="Proteomes" id="UP000247702">
    <property type="component" value="Unassembled WGS sequence"/>
</dbReference>
<dbReference type="AlphaFoldDB" id="A0A2Z6SPI4"/>
<comment type="caution">
    <text evidence="1">The sequence shown here is derived from an EMBL/GenBank/DDBJ whole genome shotgun (WGS) entry which is preliminary data.</text>
</comment>
<evidence type="ECO:0000313" key="1">
    <source>
        <dbReference type="EMBL" id="GBC09707.1"/>
    </source>
</evidence>
<dbReference type="EMBL" id="BEXD01004322">
    <property type="protein sequence ID" value="GBC09707.1"/>
    <property type="molecule type" value="Genomic_DNA"/>
</dbReference>
<organism evidence="1 2">
    <name type="scientific">Rhizophagus clarus</name>
    <dbReference type="NCBI Taxonomy" id="94130"/>
    <lineage>
        <taxon>Eukaryota</taxon>
        <taxon>Fungi</taxon>
        <taxon>Fungi incertae sedis</taxon>
        <taxon>Mucoromycota</taxon>
        <taxon>Glomeromycotina</taxon>
        <taxon>Glomeromycetes</taxon>
        <taxon>Glomerales</taxon>
        <taxon>Glomeraceae</taxon>
        <taxon>Rhizophagus</taxon>
    </lineage>
</organism>
<accession>A0A2Z6SPI4</accession>
<evidence type="ECO:0000313" key="2">
    <source>
        <dbReference type="Proteomes" id="UP000247702"/>
    </source>
</evidence>
<protein>
    <submittedName>
        <fullName evidence="1">Uncharacterized protein</fullName>
    </submittedName>
</protein>
<name>A0A2Z6SPI4_9GLOM</name>